<keyword evidence="7" id="KW-0963">Cytoplasm</keyword>
<dbReference type="GO" id="GO:0006424">
    <property type="term" value="P:glutamyl-tRNA aminoacylation"/>
    <property type="evidence" value="ECO:0007669"/>
    <property type="project" value="UniProtKB-UniRule"/>
</dbReference>
<comment type="catalytic activity">
    <reaction evidence="7">
        <text>tRNA(Glu) + L-glutamate + ATP = L-glutamyl-tRNA(Glu) + AMP + diphosphate</text>
        <dbReference type="Rhea" id="RHEA:23540"/>
        <dbReference type="Rhea" id="RHEA-COMP:9663"/>
        <dbReference type="Rhea" id="RHEA-COMP:9680"/>
        <dbReference type="ChEBI" id="CHEBI:29985"/>
        <dbReference type="ChEBI" id="CHEBI:30616"/>
        <dbReference type="ChEBI" id="CHEBI:33019"/>
        <dbReference type="ChEBI" id="CHEBI:78442"/>
        <dbReference type="ChEBI" id="CHEBI:78520"/>
        <dbReference type="ChEBI" id="CHEBI:456215"/>
        <dbReference type="EC" id="6.1.1.17"/>
    </reaction>
</comment>
<dbReference type="InterPro" id="IPR008925">
    <property type="entry name" value="aa_tRNA-synth_I_cd-bd_sf"/>
</dbReference>
<dbReference type="EMBL" id="CP001997">
    <property type="protein sequence ID" value="ADE57103.1"/>
    <property type="molecule type" value="Genomic_DNA"/>
</dbReference>
<comment type="subcellular location">
    <subcellularLocation>
        <location evidence="7">Cytoplasm</location>
    </subcellularLocation>
</comment>
<keyword evidence="11" id="KW-1185">Reference proteome</keyword>
<dbReference type="InterPro" id="IPR033910">
    <property type="entry name" value="GluRS_core"/>
</dbReference>
<dbReference type="SUPFAM" id="SSF48163">
    <property type="entry name" value="An anticodon-binding domain of class I aminoacyl-tRNA synthetases"/>
    <property type="match status" value="1"/>
</dbReference>
<dbReference type="PANTHER" id="PTHR43311:SF2">
    <property type="entry name" value="GLUTAMATE--TRNA LIGASE, MITOCHONDRIAL-RELATED"/>
    <property type="match status" value="1"/>
</dbReference>
<feature type="binding site" evidence="7">
    <location>
        <position position="252"/>
    </location>
    <ligand>
        <name>ATP</name>
        <dbReference type="ChEBI" id="CHEBI:30616"/>
    </ligand>
</feature>
<organism evidence="10 11">
    <name type="scientific">Aminobacterium colombiense (strain DSM 12261 / ALA-1)</name>
    <dbReference type="NCBI Taxonomy" id="572547"/>
    <lineage>
        <taxon>Bacteria</taxon>
        <taxon>Thermotogati</taxon>
        <taxon>Synergistota</taxon>
        <taxon>Synergistia</taxon>
        <taxon>Synergistales</taxon>
        <taxon>Aminobacteriaceae</taxon>
        <taxon>Aminobacterium</taxon>
    </lineage>
</organism>
<dbReference type="SUPFAM" id="SSF52374">
    <property type="entry name" value="Nucleotidylyl transferase"/>
    <property type="match status" value="1"/>
</dbReference>
<evidence type="ECO:0000256" key="1">
    <source>
        <dbReference type="ARBA" id="ARBA00007894"/>
    </source>
</evidence>
<dbReference type="InterPro" id="IPR000924">
    <property type="entry name" value="Glu/Gln-tRNA-synth"/>
</dbReference>
<dbReference type="HAMAP" id="MF_00022">
    <property type="entry name" value="Glu_tRNA_synth_type1"/>
    <property type="match status" value="1"/>
</dbReference>
<dbReference type="HOGENOM" id="CLU_015768_6_3_0"/>
<keyword evidence="5 7" id="KW-0648">Protein biosynthesis</keyword>
<keyword evidence="3 7" id="KW-0547">Nucleotide-binding</keyword>
<dbReference type="KEGG" id="aco:Amico_0978"/>
<dbReference type="InterPro" id="IPR004527">
    <property type="entry name" value="Glu-tRNA-ligase_bac/mito"/>
</dbReference>
<dbReference type="GO" id="GO:0008270">
    <property type="term" value="F:zinc ion binding"/>
    <property type="evidence" value="ECO:0007669"/>
    <property type="project" value="InterPro"/>
</dbReference>
<dbReference type="Gene3D" id="1.10.10.350">
    <property type="match status" value="1"/>
</dbReference>
<evidence type="ECO:0000256" key="6">
    <source>
        <dbReference type="ARBA" id="ARBA00023146"/>
    </source>
</evidence>
<comment type="function">
    <text evidence="7">Catalyzes the attachment of glutamate to tRNA(Glu) in a two-step reaction: glutamate is first activated by ATP to form Glu-AMP and then transferred to the acceptor end of tRNA(Glu).</text>
</comment>
<dbReference type="PROSITE" id="PS00178">
    <property type="entry name" value="AA_TRNA_LIGASE_I"/>
    <property type="match status" value="1"/>
</dbReference>
<dbReference type="Gene3D" id="3.40.50.620">
    <property type="entry name" value="HUPs"/>
    <property type="match status" value="1"/>
</dbReference>
<evidence type="ECO:0000256" key="5">
    <source>
        <dbReference type="ARBA" id="ARBA00022917"/>
    </source>
</evidence>
<dbReference type="Pfam" id="PF00749">
    <property type="entry name" value="tRNA-synt_1c"/>
    <property type="match status" value="1"/>
</dbReference>
<dbReference type="InterPro" id="IPR020751">
    <property type="entry name" value="aa-tRNA-synth_I_codon-bd_sub2"/>
</dbReference>
<dbReference type="GO" id="GO:0000049">
    <property type="term" value="F:tRNA binding"/>
    <property type="evidence" value="ECO:0007669"/>
    <property type="project" value="InterPro"/>
</dbReference>
<dbReference type="STRING" id="572547.Amico_0978"/>
<dbReference type="Pfam" id="PF19269">
    <property type="entry name" value="Anticodon_2"/>
    <property type="match status" value="1"/>
</dbReference>
<comment type="subunit">
    <text evidence="7">Monomer.</text>
</comment>
<keyword evidence="2 7" id="KW-0436">Ligase</keyword>
<gene>
    <name evidence="7" type="primary">gltX</name>
    <name evidence="10" type="ordered locus">Amico_0978</name>
</gene>
<dbReference type="InterPro" id="IPR001412">
    <property type="entry name" value="aa-tRNA-synth_I_CS"/>
</dbReference>
<dbReference type="InterPro" id="IPR014729">
    <property type="entry name" value="Rossmann-like_a/b/a_fold"/>
</dbReference>
<evidence type="ECO:0000313" key="11">
    <source>
        <dbReference type="Proteomes" id="UP000002366"/>
    </source>
</evidence>
<dbReference type="Proteomes" id="UP000002366">
    <property type="component" value="Chromosome"/>
</dbReference>
<comment type="caution">
    <text evidence="7">Lacks conserved residue(s) required for the propagation of feature annotation.</text>
</comment>
<dbReference type="GO" id="GO:0004818">
    <property type="term" value="F:glutamate-tRNA ligase activity"/>
    <property type="evidence" value="ECO:0007669"/>
    <property type="project" value="UniProtKB-UniRule"/>
</dbReference>
<dbReference type="CDD" id="cd00808">
    <property type="entry name" value="GluRS_core"/>
    <property type="match status" value="1"/>
</dbReference>
<protein>
    <recommendedName>
        <fullName evidence="7">Glutamate--tRNA ligase</fullName>
        <ecNumber evidence="7">6.1.1.17</ecNumber>
    </recommendedName>
    <alternativeName>
        <fullName evidence="7">Glutamyl-tRNA synthetase</fullName>
        <shortName evidence="7">GluRS</shortName>
    </alternativeName>
</protein>
<accession>D5EEX1</accession>
<evidence type="ECO:0000259" key="9">
    <source>
        <dbReference type="Pfam" id="PF19269"/>
    </source>
</evidence>
<dbReference type="RefSeq" id="WP_013048366.1">
    <property type="nucleotide sequence ID" value="NC_014011.1"/>
</dbReference>
<dbReference type="OrthoDB" id="9807503at2"/>
<dbReference type="InterPro" id="IPR045462">
    <property type="entry name" value="aa-tRNA-synth_I_cd-bd"/>
</dbReference>
<evidence type="ECO:0000256" key="4">
    <source>
        <dbReference type="ARBA" id="ARBA00022840"/>
    </source>
</evidence>
<feature type="domain" description="Glutamyl/glutaminyl-tRNA synthetase class Ib catalytic" evidence="8">
    <location>
        <begin position="2"/>
        <end position="317"/>
    </location>
</feature>
<feature type="short sequence motif" description="'HIGH' region" evidence="7">
    <location>
        <begin position="8"/>
        <end position="18"/>
    </location>
</feature>
<dbReference type="AlphaFoldDB" id="D5EEX1"/>
<dbReference type="PRINTS" id="PR00987">
    <property type="entry name" value="TRNASYNTHGLU"/>
</dbReference>
<dbReference type="NCBIfam" id="TIGR00464">
    <property type="entry name" value="gltX_bact"/>
    <property type="match status" value="1"/>
</dbReference>
<keyword evidence="4 7" id="KW-0067">ATP-binding</keyword>
<comment type="similarity">
    <text evidence="1 7">Belongs to the class-I aminoacyl-tRNA synthetase family. Glutamate--tRNA ligase type 1 subfamily.</text>
</comment>
<dbReference type="InterPro" id="IPR020058">
    <property type="entry name" value="Glu/Gln-tRNA-synth_Ib_cat-dom"/>
</dbReference>
<evidence type="ECO:0000313" key="10">
    <source>
        <dbReference type="EMBL" id="ADE57103.1"/>
    </source>
</evidence>
<evidence type="ECO:0000256" key="2">
    <source>
        <dbReference type="ARBA" id="ARBA00022598"/>
    </source>
</evidence>
<dbReference type="eggNOG" id="COG0008">
    <property type="taxonomic scope" value="Bacteria"/>
</dbReference>
<feature type="short sequence motif" description="'KMSKS' region" evidence="7">
    <location>
        <begin position="249"/>
        <end position="253"/>
    </location>
</feature>
<keyword evidence="6 7" id="KW-0030">Aminoacyl-tRNA synthetase</keyword>
<evidence type="ECO:0000256" key="3">
    <source>
        <dbReference type="ARBA" id="ARBA00022741"/>
    </source>
</evidence>
<proteinExistence type="inferred from homology"/>
<sequence>MIRTRFAPSPTGLLHIGGARTALFNWLFAKKNRGQFILRIEDTDQERSRHEYAEMLNEDLTWLGLCSDENPWSGGSYGPYTQSQRFEYYEHYLKILKEKGAIYPCFCTPEQLAEDRRQQLEKSKPPRYEGRCRFLSTEEIGEKIAKGERPCWRFAVPESGFFVLSDLIHGDISFDYAEIGDFVVQRSDNWPTYLFTAALDDALMHITHVIRGDEHIKNAVLQILIQKALGLPSPFFGHVPMIVSMDRQKLSKRTGADAIREFREKGYLPEALIAYLSTLSWAPDSSVNLLDKEEIIMAFSLERIASSSPVHDETHLDHWQSQALRARGPQWLLEEFIKLDSSITAKILAMNLRFLHLLLEDISGACLTVLEVLESSKWLFDSPDLSEVKENLSPEWKPEIIEILRQTQEWEPAILDKTLRSWQKGKKLKGKEFFHPLRLLLSGEEKGPAIPLEMAALGRSETLRRLERA</sequence>
<dbReference type="EC" id="6.1.1.17" evidence="7"/>
<dbReference type="GO" id="GO:0005737">
    <property type="term" value="C:cytoplasm"/>
    <property type="evidence" value="ECO:0007669"/>
    <property type="project" value="UniProtKB-SubCell"/>
</dbReference>
<dbReference type="GO" id="GO:0005524">
    <property type="term" value="F:ATP binding"/>
    <property type="evidence" value="ECO:0007669"/>
    <property type="project" value="UniProtKB-UniRule"/>
</dbReference>
<reference evidence="10 11" key="1">
    <citation type="journal article" date="2010" name="Stand. Genomic Sci.">
        <title>Complete genome sequence of Aminobacterium colombiense type strain (ALA-1).</title>
        <authorList>
            <person name="Chertkov O."/>
            <person name="Sikorski J."/>
            <person name="Brambilla E."/>
            <person name="Lapidus A."/>
            <person name="Copeland A."/>
            <person name="Glavina Del Rio T."/>
            <person name="Nolan M."/>
            <person name="Lucas S."/>
            <person name="Tice H."/>
            <person name="Cheng J.F."/>
            <person name="Han C."/>
            <person name="Detter J.C."/>
            <person name="Bruce D."/>
            <person name="Tapia R."/>
            <person name="Goodwin L."/>
            <person name="Pitluck S."/>
            <person name="Liolios K."/>
            <person name="Ivanova N."/>
            <person name="Mavromatis K."/>
            <person name="Ovchinnikova G."/>
            <person name="Pati A."/>
            <person name="Chen A."/>
            <person name="Palaniappan K."/>
            <person name="Land M."/>
            <person name="Hauser L."/>
            <person name="Chang Y.J."/>
            <person name="Jeffries C.D."/>
            <person name="Spring S."/>
            <person name="Rohde M."/>
            <person name="Goker M."/>
            <person name="Bristow J."/>
            <person name="Eisen J.A."/>
            <person name="Markowitz V."/>
            <person name="Hugenholtz P."/>
            <person name="Kyrpides N.C."/>
            <person name="Klenk H.P."/>
        </authorList>
    </citation>
    <scope>NUCLEOTIDE SEQUENCE [LARGE SCALE GENOMIC DNA]</scope>
    <source>
        <strain evidence="11">DSM 12261 / ALA-1</strain>
    </source>
</reference>
<dbReference type="InterPro" id="IPR049940">
    <property type="entry name" value="GluQ/Sye"/>
</dbReference>
<feature type="domain" description="Aminoacyl-tRNA synthetase class I anticodon-binding" evidence="9">
    <location>
        <begin position="358"/>
        <end position="469"/>
    </location>
</feature>
<evidence type="ECO:0000256" key="7">
    <source>
        <dbReference type="HAMAP-Rule" id="MF_00022"/>
    </source>
</evidence>
<evidence type="ECO:0000259" key="8">
    <source>
        <dbReference type="Pfam" id="PF00749"/>
    </source>
</evidence>
<dbReference type="PANTHER" id="PTHR43311">
    <property type="entry name" value="GLUTAMATE--TRNA LIGASE"/>
    <property type="match status" value="1"/>
</dbReference>
<name>D5EEX1_AMICL</name>